<name>A0ACC3TC76_9ASCO</name>
<dbReference type="EMBL" id="MU970326">
    <property type="protein sequence ID" value="KAK9318763.1"/>
    <property type="molecule type" value="Genomic_DNA"/>
</dbReference>
<evidence type="ECO:0000313" key="2">
    <source>
        <dbReference type="Proteomes" id="UP001489719"/>
    </source>
</evidence>
<feature type="non-terminal residue" evidence="1">
    <location>
        <position position="172"/>
    </location>
</feature>
<gene>
    <name evidence="1" type="ORF">V1517DRAFT_377057</name>
</gene>
<evidence type="ECO:0000313" key="1">
    <source>
        <dbReference type="EMBL" id="KAK9318763.1"/>
    </source>
</evidence>
<protein>
    <submittedName>
        <fullName evidence="1">Uncharacterized protein</fullName>
    </submittedName>
</protein>
<sequence>MGFSHSNIATFLTQHREEANTFAAVSYMDVANVLNPRDNTRRRIRDYLRIFDHSILKAWHSHPVDAVDPVQQALEIQDQQIDRLFLVERRYVQEVRQRPHVLQIDATYNTNGSNFACVNLVFAGADLEPIPGAVAFIEREDEESYVWILQQLVTMVLGDNVQPSTIIIDGAP</sequence>
<accession>A0ACC3TC76</accession>
<reference evidence="2" key="1">
    <citation type="journal article" date="2024" name="Front. Bioeng. Biotechnol.">
        <title>Genome-scale model development and genomic sequencing of the oleaginous clade Lipomyces.</title>
        <authorList>
            <person name="Czajka J.J."/>
            <person name="Han Y."/>
            <person name="Kim J."/>
            <person name="Mondo S.J."/>
            <person name="Hofstad B.A."/>
            <person name="Robles A."/>
            <person name="Haridas S."/>
            <person name="Riley R."/>
            <person name="LaButti K."/>
            <person name="Pangilinan J."/>
            <person name="Andreopoulos W."/>
            <person name="Lipzen A."/>
            <person name="Yan J."/>
            <person name="Wang M."/>
            <person name="Ng V."/>
            <person name="Grigoriev I.V."/>
            <person name="Spatafora J.W."/>
            <person name="Magnuson J.K."/>
            <person name="Baker S.E."/>
            <person name="Pomraning K.R."/>
        </authorList>
    </citation>
    <scope>NUCLEOTIDE SEQUENCE [LARGE SCALE GENOMIC DNA]</scope>
    <source>
        <strain evidence="2">CBS 10300</strain>
    </source>
</reference>
<organism evidence="1 2">
    <name type="scientific">Lipomyces orientalis</name>
    <dbReference type="NCBI Taxonomy" id="1233043"/>
    <lineage>
        <taxon>Eukaryota</taxon>
        <taxon>Fungi</taxon>
        <taxon>Dikarya</taxon>
        <taxon>Ascomycota</taxon>
        <taxon>Saccharomycotina</taxon>
        <taxon>Lipomycetes</taxon>
        <taxon>Lipomycetales</taxon>
        <taxon>Lipomycetaceae</taxon>
        <taxon>Lipomyces</taxon>
    </lineage>
</organism>
<keyword evidence="2" id="KW-1185">Reference proteome</keyword>
<comment type="caution">
    <text evidence="1">The sequence shown here is derived from an EMBL/GenBank/DDBJ whole genome shotgun (WGS) entry which is preliminary data.</text>
</comment>
<proteinExistence type="predicted"/>
<dbReference type="Proteomes" id="UP001489719">
    <property type="component" value="Unassembled WGS sequence"/>
</dbReference>